<evidence type="ECO:0008006" key="3">
    <source>
        <dbReference type="Google" id="ProtNLM"/>
    </source>
</evidence>
<protein>
    <recommendedName>
        <fullName evidence="3">DUF3617 family protein</fullName>
    </recommendedName>
</protein>
<accession>A0A0H0XNB5</accession>
<gene>
    <name evidence="1" type="ORF">AAV99_06440</name>
</gene>
<organism evidence="1 2">
    <name type="scientific">Aurantiacibacter marinus</name>
    <dbReference type="NCBI Taxonomy" id="874156"/>
    <lineage>
        <taxon>Bacteria</taxon>
        <taxon>Pseudomonadati</taxon>
        <taxon>Pseudomonadota</taxon>
        <taxon>Alphaproteobacteria</taxon>
        <taxon>Sphingomonadales</taxon>
        <taxon>Erythrobacteraceae</taxon>
        <taxon>Aurantiacibacter</taxon>
    </lineage>
</organism>
<dbReference type="Proteomes" id="UP000053455">
    <property type="component" value="Unassembled WGS sequence"/>
</dbReference>
<dbReference type="InterPro" id="IPR022061">
    <property type="entry name" value="DUF3617"/>
</dbReference>
<dbReference type="AlphaFoldDB" id="A0A0H0XNB5"/>
<evidence type="ECO:0000313" key="1">
    <source>
        <dbReference type="EMBL" id="KLI63422.1"/>
    </source>
</evidence>
<dbReference type="Pfam" id="PF12276">
    <property type="entry name" value="DUF3617"/>
    <property type="match status" value="1"/>
</dbReference>
<reference evidence="1 2" key="1">
    <citation type="submission" date="2015-04" db="EMBL/GenBank/DDBJ databases">
        <title>The draft genome sequence of Erythrobacter marinus HWDM-33.</title>
        <authorList>
            <person name="Zhuang L."/>
            <person name="Liu Y."/>
            <person name="Shao Z."/>
        </authorList>
    </citation>
    <scope>NUCLEOTIDE SEQUENCE [LARGE SCALE GENOMIC DNA]</scope>
    <source>
        <strain evidence="1 2">HWDM-33</strain>
    </source>
</reference>
<dbReference type="PATRIC" id="fig|874156.12.peg.1328"/>
<evidence type="ECO:0000313" key="2">
    <source>
        <dbReference type="Proteomes" id="UP000053455"/>
    </source>
</evidence>
<dbReference type="EMBL" id="LBHU01000002">
    <property type="protein sequence ID" value="KLI63422.1"/>
    <property type="molecule type" value="Genomic_DNA"/>
</dbReference>
<proteinExistence type="predicted"/>
<comment type="caution">
    <text evidence="1">The sequence shown here is derived from an EMBL/GenBank/DDBJ whole genome shotgun (WGS) entry which is preliminary data.</text>
</comment>
<name>A0A0H0XNB5_9SPHN</name>
<dbReference type="STRING" id="874156.GCA_001021555_02032"/>
<sequence>MAALAVAFSNSANPEASCLPEFKGYPMRPIFALPLIAAFALTACGNDADQGLTDEELAAGDVAAVIEDNGAKPQAGEYSTTVELIEFDAPGLAESAIADARAEFAAGAAEPNLYCVGEDTTREQWFSEMVEASCTLSRFTADGNDLDGAMTCNSDIGLDGRVEMAGRTAEEGSDLTMTYTLPLESGDSTVRMRVVSERIGDCG</sequence>
<keyword evidence="2" id="KW-1185">Reference proteome</keyword>